<dbReference type="InterPro" id="IPR013785">
    <property type="entry name" value="Aldolase_TIM"/>
</dbReference>
<dbReference type="CDD" id="cd02801">
    <property type="entry name" value="DUS_like_FMN"/>
    <property type="match status" value="1"/>
</dbReference>
<evidence type="ECO:0000256" key="1">
    <source>
        <dbReference type="ARBA" id="ARBA00022857"/>
    </source>
</evidence>
<organism evidence="4 5">
    <name type="scientific">Giardia muris</name>
    <dbReference type="NCBI Taxonomy" id="5742"/>
    <lineage>
        <taxon>Eukaryota</taxon>
        <taxon>Metamonada</taxon>
        <taxon>Diplomonadida</taxon>
        <taxon>Hexamitidae</taxon>
        <taxon>Giardiinae</taxon>
        <taxon>Giardia</taxon>
    </lineage>
</organism>
<dbReference type="GO" id="GO:0017150">
    <property type="term" value="F:tRNA dihydrouridine synthase activity"/>
    <property type="evidence" value="ECO:0007669"/>
    <property type="project" value="TreeGrafter"/>
</dbReference>
<dbReference type="Gene3D" id="3.20.20.70">
    <property type="entry name" value="Aldolase class I"/>
    <property type="match status" value="1"/>
</dbReference>
<reference evidence="4 5" key="1">
    <citation type="submission" date="2019-05" db="EMBL/GenBank/DDBJ databases">
        <title>The compact genome of Giardia muris reveals important steps in the evolution of intestinal protozoan parasites.</title>
        <authorList>
            <person name="Xu F."/>
            <person name="Jimenez-Gonzalez A."/>
            <person name="Einarsson E."/>
            <person name="Astvaldsson A."/>
            <person name="Peirasmaki D."/>
            <person name="Eckmann L."/>
            <person name="Andersson J.O."/>
            <person name="Svard S.G."/>
            <person name="Jerlstrom-Hultqvist J."/>
        </authorList>
    </citation>
    <scope>NUCLEOTIDE SEQUENCE [LARGE SCALE GENOMIC DNA]</scope>
    <source>
        <strain evidence="4 5">Roberts-Thomson</strain>
    </source>
</reference>
<dbReference type="PANTHER" id="PTHR11082:SF5">
    <property type="entry name" value="TRNA-DIHYDROURIDINE(16_17) SYNTHASE [NAD(P)(+)]-LIKE"/>
    <property type="match status" value="1"/>
</dbReference>
<evidence type="ECO:0000313" key="5">
    <source>
        <dbReference type="Proteomes" id="UP000315496"/>
    </source>
</evidence>
<dbReference type="EMBL" id="VDLU01000004">
    <property type="protein sequence ID" value="TNJ27081.1"/>
    <property type="molecule type" value="Genomic_DNA"/>
</dbReference>
<evidence type="ECO:0000256" key="2">
    <source>
        <dbReference type="ARBA" id="ARBA00023027"/>
    </source>
</evidence>
<dbReference type="OrthoDB" id="272303at2759"/>
<dbReference type="Proteomes" id="UP000315496">
    <property type="component" value="Chromosome 4"/>
</dbReference>
<gene>
    <name evidence="4" type="ORF">GMRT_10059</name>
</gene>
<dbReference type="PANTHER" id="PTHR11082">
    <property type="entry name" value="TRNA-DIHYDROURIDINE SYNTHASE"/>
    <property type="match status" value="1"/>
</dbReference>
<dbReference type="AlphaFoldDB" id="A0A4Z1T3V2"/>
<feature type="domain" description="DUS-like FMN-binding" evidence="3">
    <location>
        <begin position="35"/>
        <end position="281"/>
    </location>
</feature>
<comment type="caution">
    <text evidence="4">The sequence shown here is derived from an EMBL/GenBank/DDBJ whole genome shotgun (WGS) entry which is preliminary data.</text>
</comment>
<accession>A0A4Z1T3V2</accession>
<sequence>MSDFSLENLEVITPTEGYDKQGLKRRYGSAVYFSAPMTHASGATFRQMIRMAMGQEDDRYVGYTQMYGADAIIHNEALRTAMIRSVLPTERVMLQLCGKDPASFIEALQIIKGSQLEPSIIGIDINLGCPASCASSRHYGLYVSRDWPLVYTIISSAVKLALFPITCKIRPLTTPEETADYLYLLYCSGVAGVTLHMRHTTRPGHKAQSIRPCCEEIVSILALMKKRHPNAFDLDGRLKLWLTLNGGIKGRAEADLLLSTLPIDGVMVGVGFLKSPYCLSKISPPTSWILVAEQYLDLYEEIRDTPSYLDGCTVIPAASFKEVTQHVMKLVQNVNKRYNVPLSTAKTIAEVRDILRGSSS</sequence>
<proteinExistence type="predicted"/>
<dbReference type="InterPro" id="IPR035587">
    <property type="entry name" value="DUS-like_FMN-bd"/>
</dbReference>
<dbReference type="Pfam" id="PF01207">
    <property type="entry name" value="Dus"/>
    <property type="match status" value="1"/>
</dbReference>
<evidence type="ECO:0000259" key="3">
    <source>
        <dbReference type="Pfam" id="PF01207"/>
    </source>
</evidence>
<keyword evidence="2" id="KW-0520">NAD</keyword>
<evidence type="ECO:0000313" key="4">
    <source>
        <dbReference type="EMBL" id="TNJ27081.1"/>
    </source>
</evidence>
<name>A0A4Z1T3V2_GIAMU</name>
<dbReference type="VEuPathDB" id="GiardiaDB:GMRT_10059"/>
<protein>
    <submittedName>
        <fullName evidence="4">tRNA-dihydrouridine synthase 1</fullName>
    </submittedName>
</protein>
<keyword evidence="1" id="KW-0521">NADP</keyword>
<keyword evidence="5" id="KW-1185">Reference proteome</keyword>
<dbReference type="SUPFAM" id="SSF51395">
    <property type="entry name" value="FMN-linked oxidoreductases"/>
    <property type="match status" value="1"/>
</dbReference>